<dbReference type="EMBL" id="JBHILM010000029">
    <property type="protein sequence ID" value="MFB5683671.1"/>
    <property type="molecule type" value="Genomic_DNA"/>
</dbReference>
<accession>A0ABV5BD84</accession>
<comment type="caution">
    <text evidence="1">The sequence shown here is derived from an EMBL/GenBank/DDBJ whole genome shotgun (WGS) entry which is preliminary data.</text>
</comment>
<keyword evidence="2" id="KW-1185">Reference proteome</keyword>
<organism evidence="1 2">
    <name type="scientific">Paenibacillus terreus</name>
    <dbReference type="NCBI Taxonomy" id="1387834"/>
    <lineage>
        <taxon>Bacteria</taxon>
        <taxon>Bacillati</taxon>
        <taxon>Bacillota</taxon>
        <taxon>Bacilli</taxon>
        <taxon>Bacillales</taxon>
        <taxon>Paenibacillaceae</taxon>
        <taxon>Paenibacillus</taxon>
    </lineage>
</organism>
<reference evidence="1 2" key="1">
    <citation type="submission" date="2024-09" db="EMBL/GenBank/DDBJ databases">
        <authorList>
            <person name="Ruan L."/>
        </authorList>
    </citation>
    <scope>NUCLEOTIDE SEQUENCE [LARGE SCALE GENOMIC DNA]</scope>
    <source>
        <strain evidence="1 2">D33</strain>
    </source>
</reference>
<protein>
    <recommendedName>
        <fullName evidence="3">SEC-C motif-containing protein</fullName>
    </recommendedName>
</protein>
<sequence>MPDLNDIKVKRILKKINSKYEPIYIPVVSESYALLNECFPNVEKKVKLDGGSIVFGWQIWKTPLICEAEFHGIWKSHDGNLLDITPKNPHVESILFIQDDNVLYNGAQIDNIRINNTDNPLVNDIIDIHKALFRIRNKGDRAFVYKSTLKGEEARVYRNLESFGSILQNYIYQGGQINAHCFCGSGYLYTDCHRRELDSLILRSKSF</sequence>
<evidence type="ECO:0000313" key="1">
    <source>
        <dbReference type="EMBL" id="MFB5683671.1"/>
    </source>
</evidence>
<proteinExistence type="predicted"/>
<evidence type="ECO:0000313" key="2">
    <source>
        <dbReference type="Proteomes" id="UP001580407"/>
    </source>
</evidence>
<dbReference type="Proteomes" id="UP001580407">
    <property type="component" value="Unassembled WGS sequence"/>
</dbReference>
<evidence type="ECO:0008006" key="3">
    <source>
        <dbReference type="Google" id="ProtNLM"/>
    </source>
</evidence>
<gene>
    <name evidence="1" type="ORF">ACE3NQ_22425</name>
</gene>
<name>A0ABV5BD84_9BACL</name>